<comment type="caution">
    <text evidence="4">The sequence shown here is derived from an EMBL/GenBank/DDBJ whole genome shotgun (WGS) entry which is preliminary data.</text>
</comment>
<dbReference type="EMBL" id="JAGGLM010000003">
    <property type="protein sequence ID" value="MBP2032244.1"/>
    <property type="molecule type" value="Genomic_DNA"/>
</dbReference>
<keyword evidence="5" id="KW-1185">Reference proteome</keyword>
<dbReference type="RefSeq" id="WP_209701211.1">
    <property type="nucleotide sequence ID" value="NZ_JAGGLM010000003.1"/>
</dbReference>
<feature type="region of interest" description="Disordered" evidence="1">
    <location>
        <begin position="45"/>
        <end position="70"/>
    </location>
</feature>
<keyword evidence="2" id="KW-0812">Transmembrane</keyword>
<name>A0ABS4KTS9_9CLOT</name>
<dbReference type="CDD" id="cd10944">
    <property type="entry name" value="CE4_SmPgdA_like"/>
    <property type="match status" value="1"/>
</dbReference>
<dbReference type="InterPro" id="IPR002509">
    <property type="entry name" value="NODB_dom"/>
</dbReference>
<organism evidence="4 5">
    <name type="scientific">Clostridium algifaecis</name>
    <dbReference type="NCBI Taxonomy" id="1472040"/>
    <lineage>
        <taxon>Bacteria</taxon>
        <taxon>Bacillati</taxon>
        <taxon>Bacillota</taxon>
        <taxon>Clostridia</taxon>
        <taxon>Eubacteriales</taxon>
        <taxon>Clostridiaceae</taxon>
        <taxon>Clostridium</taxon>
    </lineage>
</organism>
<dbReference type="InterPro" id="IPR011330">
    <property type="entry name" value="Glyco_hydro/deAcase_b/a-brl"/>
</dbReference>
<gene>
    <name evidence="4" type="ORF">J2Z42_000909</name>
</gene>
<evidence type="ECO:0000256" key="2">
    <source>
        <dbReference type="SAM" id="Phobius"/>
    </source>
</evidence>
<reference evidence="4 5" key="1">
    <citation type="submission" date="2021-03" db="EMBL/GenBank/DDBJ databases">
        <title>Genomic Encyclopedia of Type Strains, Phase IV (KMG-IV): sequencing the most valuable type-strain genomes for metagenomic binning, comparative biology and taxonomic classification.</title>
        <authorList>
            <person name="Goeker M."/>
        </authorList>
    </citation>
    <scope>NUCLEOTIDE SEQUENCE [LARGE SCALE GENOMIC DNA]</scope>
    <source>
        <strain evidence="4 5">DSM 28783</strain>
    </source>
</reference>
<dbReference type="Proteomes" id="UP001519307">
    <property type="component" value="Unassembled WGS sequence"/>
</dbReference>
<dbReference type="PROSITE" id="PS51677">
    <property type="entry name" value="NODB"/>
    <property type="match status" value="1"/>
</dbReference>
<feature type="domain" description="NodB homology" evidence="3">
    <location>
        <begin position="76"/>
        <end position="262"/>
    </location>
</feature>
<feature type="compositionally biased region" description="Basic and acidic residues" evidence="1">
    <location>
        <begin position="51"/>
        <end position="70"/>
    </location>
</feature>
<dbReference type="PANTHER" id="PTHR10587:SF125">
    <property type="entry name" value="POLYSACCHARIDE DEACETYLASE YHEN-RELATED"/>
    <property type="match status" value="1"/>
</dbReference>
<evidence type="ECO:0000256" key="1">
    <source>
        <dbReference type="SAM" id="MobiDB-lite"/>
    </source>
</evidence>
<sequence>MRRNRNKKGRIAGFIVIVIAVLFLSSFGGFELAAKNNNSHAKKLAVTNENTSKDKAKAKQSDDSTKKDAKLPPNAKVAYLTFDDGPSANVTPKVLEILKENDIRATFFIIGSSAKQNPGLLKQEKEAGDSIGNHTYCHDYRYLYSSTDNFLNDLKKNEDVIHSIIGDHDKTLVRFPGGSFGHTSFQRAAEAAGYHYIDWNVLNGDAEVQHSSVDRLVSRFRQTFLGQKKIVILMHDAATKETTAEALPQIIKILKDDGYQFRPITSDSYNVLKP</sequence>
<evidence type="ECO:0000259" key="3">
    <source>
        <dbReference type="PROSITE" id="PS51677"/>
    </source>
</evidence>
<keyword evidence="2" id="KW-1133">Transmembrane helix</keyword>
<protein>
    <submittedName>
        <fullName evidence="4">Peptidoglycan/xylan/chitin deacetylase (PgdA/CDA1 family)</fullName>
    </submittedName>
</protein>
<dbReference type="PANTHER" id="PTHR10587">
    <property type="entry name" value="GLYCOSYL TRANSFERASE-RELATED"/>
    <property type="match status" value="1"/>
</dbReference>
<accession>A0ABS4KTS9</accession>
<evidence type="ECO:0000313" key="4">
    <source>
        <dbReference type="EMBL" id="MBP2032244.1"/>
    </source>
</evidence>
<keyword evidence="2" id="KW-0472">Membrane</keyword>
<dbReference type="InterPro" id="IPR050248">
    <property type="entry name" value="Polysacc_deacetylase_ArnD"/>
</dbReference>
<evidence type="ECO:0000313" key="5">
    <source>
        <dbReference type="Proteomes" id="UP001519307"/>
    </source>
</evidence>
<dbReference type="Pfam" id="PF01522">
    <property type="entry name" value="Polysacc_deac_1"/>
    <property type="match status" value="1"/>
</dbReference>
<dbReference type="Gene3D" id="3.20.20.370">
    <property type="entry name" value="Glycoside hydrolase/deacetylase"/>
    <property type="match status" value="1"/>
</dbReference>
<proteinExistence type="predicted"/>
<dbReference type="SUPFAM" id="SSF88713">
    <property type="entry name" value="Glycoside hydrolase/deacetylase"/>
    <property type="match status" value="1"/>
</dbReference>
<feature type="transmembrane region" description="Helical" evidence="2">
    <location>
        <begin position="12"/>
        <end position="30"/>
    </location>
</feature>